<comment type="caution">
    <text evidence="2">The sequence shown here is derived from an EMBL/GenBank/DDBJ whole genome shotgun (WGS) entry which is preliminary data.</text>
</comment>
<organism evidence="2 3">
    <name type="scientific">Tanacetum coccineum</name>
    <dbReference type="NCBI Taxonomy" id="301880"/>
    <lineage>
        <taxon>Eukaryota</taxon>
        <taxon>Viridiplantae</taxon>
        <taxon>Streptophyta</taxon>
        <taxon>Embryophyta</taxon>
        <taxon>Tracheophyta</taxon>
        <taxon>Spermatophyta</taxon>
        <taxon>Magnoliopsida</taxon>
        <taxon>eudicotyledons</taxon>
        <taxon>Gunneridae</taxon>
        <taxon>Pentapetalae</taxon>
        <taxon>asterids</taxon>
        <taxon>campanulids</taxon>
        <taxon>Asterales</taxon>
        <taxon>Asteraceae</taxon>
        <taxon>Asteroideae</taxon>
        <taxon>Anthemideae</taxon>
        <taxon>Anthemidinae</taxon>
        <taxon>Tanacetum</taxon>
    </lineage>
</organism>
<dbReference type="Proteomes" id="UP001151760">
    <property type="component" value="Unassembled WGS sequence"/>
</dbReference>
<dbReference type="InterPro" id="IPR000477">
    <property type="entry name" value="RT_dom"/>
</dbReference>
<dbReference type="EMBL" id="BQNB010016697">
    <property type="protein sequence ID" value="GJT54711.1"/>
    <property type="molecule type" value="Genomic_DNA"/>
</dbReference>
<accession>A0ABQ5EUJ4</accession>
<name>A0ABQ5EUJ4_9ASTR</name>
<dbReference type="InterPro" id="IPR036691">
    <property type="entry name" value="Endo/exonu/phosph_ase_sf"/>
</dbReference>
<dbReference type="PROSITE" id="PS50878">
    <property type="entry name" value="RT_POL"/>
    <property type="match status" value="1"/>
</dbReference>
<protein>
    <recommendedName>
        <fullName evidence="1">Reverse transcriptase domain-containing protein</fullName>
    </recommendedName>
</protein>
<dbReference type="InterPro" id="IPR043502">
    <property type="entry name" value="DNA/RNA_pol_sf"/>
</dbReference>
<dbReference type="SUPFAM" id="SSF56219">
    <property type="entry name" value="DNase I-like"/>
    <property type="match status" value="1"/>
</dbReference>
<dbReference type="SUPFAM" id="SSF56672">
    <property type="entry name" value="DNA/RNA polymerases"/>
    <property type="match status" value="1"/>
</dbReference>
<dbReference type="Pfam" id="PF00078">
    <property type="entry name" value="RVT_1"/>
    <property type="match status" value="1"/>
</dbReference>
<dbReference type="Gene3D" id="3.60.10.10">
    <property type="entry name" value="Endonuclease/exonuclease/phosphatase"/>
    <property type="match status" value="1"/>
</dbReference>
<feature type="domain" description="Reverse transcriptase" evidence="1">
    <location>
        <begin position="318"/>
        <end position="599"/>
    </location>
</feature>
<keyword evidence="3" id="KW-1185">Reference proteome</keyword>
<gene>
    <name evidence="2" type="ORF">Tco_0989765</name>
</gene>
<reference evidence="2" key="1">
    <citation type="journal article" date="2022" name="Int. J. Mol. Sci.">
        <title>Draft Genome of Tanacetum Coccineum: Genomic Comparison of Closely Related Tanacetum-Family Plants.</title>
        <authorList>
            <person name="Yamashiro T."/>
            <person name="Shiraishi A."/>
            <person name="Nakayama K."/>
            <person name="Satake H."/>
        </authorList>
    </citation>
    <scope>NUCLEOTIDE SEQUENCE</scope>
</reference>
<reference evidence="2" key="2">
    <citation type="submission" date="2022-01" db="EMBL/GenBank/DDBJ databases">
        <authorList>
            <person name="Yamashiro T."/>
            <person name="Shiraishi A."/>
            <person name="Satake H."/>
            <person name="Nakayama K."/>
        </authorList>
    </citation>
    <scope>NUCLEOTIDE SEQUENCE</scope>
</reference>
<evidence type="ECO:0000313" key="2">
    <source>
        <dbReference type="EMBL" id="GJT54711.1"/>
    </source>
</evidence>
<dbReference type="PANTHER" id="PTHR46890">
    <property type="entry name" value="NON-LTR RETROLELEMENT REVERSE TRANSCRIPTASE-LIKE PROTEIN-RELATED"/>
    <property type="match status" value="1"/>
</dbReference>
<dbReference type="InterPro" id="IPR052343">
    <property type="entry name" value="Retrotransposon-Effector_Assoc"/>
</dbReference>
<proteinExistence type="predicted"/>
<evidence type="ECO:0000313" key="3">
    <source>
        <dbReference type="Proteomes" id="UP001151760"/>
    </source>
</evidence>
<evidence type="ECO:0000259" key="1">
    <source>
        <dbReference type="PROSITE" id="PS50878"/>
    </source>
</evidence>
<dbReference type="CDD" id="cd01650">
    <property type="entry name" value="RT_nLTR_like"/>
    <property type="match status" value="1"/>
</dbReference>
<sequence>MGDFNAALYIEDSFCGSSNINIAMREFRECVDNIEVSDVNSTGLHFTWNQKPNAETGMFKKIDRVMRNLYFTSEFPGSYVIFQPYRISDHSPAVLKIQQVTKIKPKPFKFSNFIVYKSEFKPLVEEGWKTMVSGHTMFKVVKKMRLLKKPIRKLVMNQGNLHSRVVALRQELDEVQKSLDKDPLSTILREEEAFYLKSFNEAVLDEERFLKQKAKVEWLRVGDSNTAFFHKMVKSKINRSRIEAVLDANNVMHEGTDVIDSFVTHYSNFLGVQGSTSPLNTTNLFLKRLDVSKALNMCREVSNKEVKEAMFSIGNNKAPGPDGYSSLFFKNHGTSWVSTPSRINDYRPISCCNVIYKCISKIITSRLKEGLDDVVSDNQSAFVPARSISDNILITQELMHNYNLNRGPPRRAFKVNIQKAYDTVDWNFLQCVLVGFGFHPKMITWIMACVTSTSYSLCINGELHDYFKGKRGIRQGDPMSPYLFTMIIEILTLILMCKVKIEEGFQYHNYCQKQKIINMCFADDLILFARGDVNSARIIMEALDEFKVASGLVPSVPKSTAFFCNVPNHVKMSILHIMPFEAGDMKRGKAKVAWDHLCLPKYEGRLGTS</sequence>
<dbReference type="PANTHER" id="PTHR46890:SF48">
    <property type="entry name" value="RNA-DIRECTED DNA POLYMERASE"/>
    <property type="match status" value="1"/>
</dbReference>